<protein>
    <submittedName>
        <fullName evidence="6">Uncharacterized protein</fullName>
    </submittedName>
</protein>
<keyword evidence="4" id="KW-0479">Metal-binding</keyword>
<dbReference type="PANTHER" id="PTHR43600:SF2">
    <property type="entry name" value="F420-NON-REDUCING HYDROGENASE VHU SUBUNIT A"/>
    <property type="match status" value="1"/>
</dbReference>
<keyword evidence="5" id="KW-0560">Oxidoreductase</keyword>
<accession>X1PIS5</accession>
<name>X1PIS5_9ZZZZ</name>
<comment type="cofactor">
    <cofactor evidence="1">
        <name>Ni(2+)</name>
        <dbReference type="ChEBI" id="CHEBI:49786"/>
    </cofactor>
</comment>
<dbReference type="AlphaFoldDB" id="X1PIS5"/>
<evidence type="ECO:0000256" key="1">
    <source>
        <dbReference type="ARBA" id="ARBA00001967"/>
    </source>
</evidence>
<dbReference type="EMBL" id="BARV01035285">
    <property type="protein sequence ID" value="GAI55748.1"/>
    <property type="molecule type" value="Genomic_DNA"/>
</dbReference>
<organism evidence="6">
    <name type="scientific">marine sediment metagenome</name>
    <dbReference type="NCBI Taxonomy" id="412755"/>
    <lineage>
        <taxon>unclassified sequences</taxon>
        <taxon>metagenomes</taxon>
        <taxon>ecological metagenomes</taxon>
    </lineage>
</organism>
<dbReference type="GO" id="GO:0046872">
    <property type="term" value="F:metal ion binding"/>
    <property type="evidence" value="ECO:0007669"/>
    <property type="project" value="UniProtKB-KW"/>
</dbReference>
<keyword evidence="3" id="KW-0533">Nickel</keyword>
<gene>
    <name evidence="6" type="ORF">S06H3_55084</name>
</gene>
<comment type="caution">
    <text evidence="6">The sequence shown here is derived from an EMBL/GenBank/DDBJ whole genome shotgun (WGS) entry which is preliminary data.</text>
</comment>
<dbReference type="Gene3D" id="1.10.645.10">
    <property type="entry name" value="Cytochrome-c3 Hydrogenase, chain B"/>
    <property type="match status" value="1"/>
</dbReference>
<dbReference type="PANTHER" id="PTHR43600">
    <property type="entry name" value="COENZYME F420 HYDROGENASE, SUBUNIT ALPHA"/>
    <property type="match status" value="1"/>
</dbReference>
<evidence type="ECO:0000256" key="3">
    <source>
        <dbReference type="ARBA" id="ARBA00022596"/>
    </source>
</evidence>
<feature type="non-terminal residue" evidence="6">
    <location>
        <position position="1"/>
    </location>
</feature>
<evidence type="ECO:0000256" key="4">
    <source>
        <dbReference type="ARBA" id="ARBA00022723"/>
    </source>
</evidence>
<evidence type="ECO:0000313" key="6">
    <source>
        <dbReference type="EMBL" id="GAI55748.1"/>
    </source>
</evidence>
<dbReference type="GO" id="GO:0016491">
    <property type="term" value="F:oxidoreductase activity"/>
    <property type="evidence" value="ECO:0007669"/>
    <property type="project" value="UniProtKB-KW"/>
</dbReference>
<proteinExistence type="inferred from homology"/>
<evidence type="ECO:0000256" key="2">
    <source>
        <dbReference type="ARBA" id="ARBA00009292"/>
    </source>
</evidence>
<evidence type="ECO:0000256" key="5">
    <source>
        <dbReference type="ARBA" id="ARBA00023002"/>
    </source>
</evidence>
<comment type="similarity">
    <text evidence="2">Belongs to the [NiFe]/[NiFeSe] hydrogenase large subunit family.</text>
</comment>
<dbReference type="InterPro" id="IPR029014">
    <property type="entry name" value="NiFe-Hase_large"/>
</dbReference>
<reference evidence="6" key="1">
    <citation type="journal article" date="2014" name="Front. Microbiol.">
        <title>High frequency of phylogenetically diverse reductive dehalogenase-homologous genes in deep subseafloor sedimentary metagenomes.</title>
        <authorList>
            <person name="Kawai M."/>
            <person name="Futagami T."/>
            <person name="Toyoda A."/>
            <person name="Takaki Y."/>
            <person name="Nishi S."/>
            <person name="Hori S."/>
            <person name="Arai W."/>
            <person name="Tsubouchi T."/>
            <person name="Morono Y."/>
            <person name="Uchiyama I."/>
            <person name="Ito T."/>
            <person name="Fujiyama A."/>
            <person name="Inagaki F."/>
            <person name="Takami H."/>
        </authorList>
    </citation>
    <scope>NUCLEOTIDE SEQUENCE</scope>
    <source>
        <strain evidence="6">Expedition CK06-06</strain>
    </source>
</reference>
<sequence>TLAPDKRDEILRQVDDIIADCQFAIDLVKDYYAQHSGEATSFANFATGYLGLVDDDGNVEYYDGKLRLKDSQGITLEDNVAPENYLSIVEEKVEDWSYLKFPYYKRLGYPAGMYRVGPLGRLNVADGCDTPLADEEFHNFKKAKLTSVNR</sequence>
<dbReference type="SUPFAM" id="SSF56762">
    <property type="entry name" value="HydB/Nqo4-like"/>
    <property type="match status" value="1"/>
</dbReference>